<feature type="compositionally biased region" description="Basic and acidic residues" evidence="1">
    <location>
        <begin position="31"/>
        <end position="57"/>
    </location>
</feature>
<reference evidence="2 5" key="1">
    <citation type="submission" date="2021-01" db="EMBL/GenBank/DDBJ databases">
        <title>Diatom-associated Roseobacters Show Island Model of Population Structure.</title>
        <authorList>
            <person name="Qu L."/>
            <person name="Feng X."/>
            <person name="Chen Y."/>
            <person name="Li L."/>
            <person name="Wang X."/>
            <person name="Hu Z."/>
            <person name="Wang H."/>
            <person name="Luo H."/>
        </authorList>
    </citation>
    <scope>NUCLEOTIDE SEQUENCE</scope>
    <source>
        <strain evidence="3 5">CC28-63</strain>
        <strain evidence="2">CC28-69</strain>
    </source>
</reference>
<name>A0A9Q2P0M4_9RHOB</name>
<evidence type="ECO:0000313" key="4">
    <source>
        <dbReference type="Proteomes" id="UP000755667"/>
    </source>
</evidence>
<dbReference type="EMBL" id="JAFBXF010000015">
    <property type="protein sequence ID" value="MBM2419104.1"/>
    <property type="molecule type" value="Genomic_DNA"/>
</dbReference>
<dbReference type="Proteomes" id="UP000809440">
    <property type="component" value="Unassembled WGS sequence"/>
</dbReference>
<dbReference type="EMBL" id="JAFBXE010000015">
    <property type="protein sequence ID" value="MBM2414433.1"/>
    <property type="molecule type" value="Genomic_DNA"/>
</dbReference>
<organism evidence="2 4">
    <name type="scientific">Marivita cryptomonadis</name>
    <dbReference type="NCBI Taxonomy" id="505252"/>
    <lineage>
        <taxon>Bacteria</taxon>
        <taxon>Pseudomonadati</taxon>
        <taxon>Pseudomonadota</taxon>
        <taxon>Alphaproteobacteria</taxon>
        <taxon>Rhodobacterales</taxon>
        <taxon>Roseobacteraceae</taxon>
        <taxon>Marivita</taxon>
    </lineage>
</organism>
<feature type="region of interest" description="Disordered" evidence="1">
    <location>
        <begin position="31"/>
        <end position="73"/>
    </location>
</feature>
<evidence type="ECO:0000313" key="5">
    <source>
        <dbReference type="Proteomes" id="UP000809440"/>
    </source>
</evidence>
<gene>
    <name evidence="2" type="ORF">JQX41_19105</name>
    <name evidence="3" type="ORF">JQX48_19125</name>
</gene>
<dbReference type="OrthoDB" id="7875526at2"/>
<proteinExistence type="predicted"/>
<dbReference type="RefSeq" id="WP_138487523.1">
    <property type="nucleotide sequence ID" value="NZ_JAFBWU010000015.1"/>
</dbReference>
<protein>
    <submittedName>
        <fullName evidence="2">Uncharacterized protein</fullName>
    </submittedName>
</protein>
<dbReference type="AlphaFoldDB" id="A0A9Q2P0M4"/>
<dbReference type="GeneID" id="62642189"/>
<evidence type="ECO:0000256" key="1">
    <source>
        <dbReference type="SAM" id="MobiDB-lite"/>
    </source>
</evidence>
<evidence type="ECO:0000313" key="3">
    <source>
        <dbReference type="EMBL" id="MBM2419104.1"/>
    </source>
</evidence>
<comment type="caution">
    <text evidence="2">The sequence shown here is derived from an EMBL/GenBank/DDBJ whole genome shotgun (WGS) entry which is preliminary data.</text>
</comment>
<evidence type="ECO:0000313" key="2">
    <source>
        <dbReference type="EMBL" id="MBM2414433.1"/>
    </source>
</evidence>
<keyword evidence="5" id="KW-1185">Reference proteome</keyword>
<sequence length="73" mass="8467">MAKLTKDTLFKAPQTRAETVMDKTTRVVREMLDTETEQREAKTQRLRKTRLEREATDSGKTPATKTKTRKTPE</sequence>
<dbReference type="Proteomes" id="UP000755667">
    <property type="component" value="Unassembled WGS sequence"/>
</dbReference>
<accession>A0A9Q2P0M4</accession>